<dbReference type="RefSeq" id="WP_005269372.1">
    <property type="nucleotide sequence ID" value="NZ_ANPE02000143.1"/>
</dbReference>
<dbReference type="AlphaFoldDB" id="N1V6Q6"/>
<evidence type="ECO:0000313" key="2">
    <source>
        <dbReference type="EMBL" id="EMY33933.1"/>
    </source>
</evidence>
<evidence type="ECO:0000256" key="1">
    <source>
        <dbReference type="SAM" id="MobiDB-lite"/>
    </source>
</evidence>
<reference evidence="2 3" key="1">
    <citation type="journal article" date="2013" name="Genome Announc.">
        <title>Draft Genome Sequence of Arthrobacter crystallopoietes Strain BAB-32, Revealing Genes for Bioremediation.</title>
        <authorList>
            <person name="Joshi M.N."/>
            <person name="Pandit A.S."/>
            <person name="Sharma A."/>
            <person name="Pandya R.V."/>
            <person name="Desai S.M."/>
            <person name="Saxena A.K."/>
            <person name="Bagatharia S.B."/>
        </authorList>
    </citation>
    <scope>NUCLEOTIDE SEQUENCE [LARGE SCALE GENOMIC DNA]</scope>
    <source>
        <strain evidence="2 3">BAB-32</strain>
    </source>
</reference>
<dbReference type="Proteomes" id="UP000010729">
    <property type="component" value="Unassembled WGS sequence"/>
</dbReference>
<dbReference type="InterPro" id="IPR036388">
    <property type="entry name" value="WH-like_DNA-bd_sf"/>
</dbReference>
<dbReference type="SUPFAM" id="SSF46785">
    <property type="entry name" value="Winged helix' DNA-binding domain"/>
    <property type="match status" value="1"/>
</dbReference>
<dbReference type="InterPro" id="IPR036390">
    <property type="entry name" value="WH_DNA-bd_sf"/>
</dbReference>
<evidence type="ECO:0000313" key="3">
    <source>
        <dbReference type="Proteomes" id="UP000010729"/>
    </source>
</evidence>
<sequence length="105" mass="10580">MDLHSPAPVSGAGSILTLLTTAAAAVERAVDTALAPFGLDQMSLALLEQLEQRPLSPAELALASGSPGSEVKATLPGLEARGYLGRSDTSAGRPAALALSDSGRR</sequence>
<name>N1V6Q6_9MICC</name>
<feature type="region of interest" description="Disordered" evidence="1">
    <location>
        <begin position="82"/>
        <end position="105"/>
    </location>
</feature>
<feature type="non-terminal residue" evidence="2">
    <location>
        <position position="105"/>
    </location>
</feature>
<dbReference type="Gene3D" id="1.10.10.10">
    <property type="entry name" value="Winged helix-like DNA-binding domain superfamily/Winged helix DNA-binding domain"/>
    <property type="match status" value="1"/>
</dbReference>
<protein>
    <recommendedName>
        <fullName evidence="4">MarR family transcriptional regulator</fullName>
    </recommendedName>
</protein>
<organism evidence="2 3">
    <name type="scientific">Arthrobacter crystallopoietes BAB-32</name>
    <dbReference type="NCBI Taxonomy" id="1246476"/>
    <lineage>
        <taxon>Bacteria</taxon>
        <taxon>Bacillati</taxon>
        <taxon>Actinomycetota</taxon>
        <taxon>Actinomycetes</taxon>
        <taxon>Micrococcales</taxon>
        <taxon>Micrococcaceae</taxon>
        <taxon>Crystallibacter</taxon>
    </lineage>
</organism>
<proteinExistence type="predicted"/>
<dbReference type="EMBL" id="ANPE02000143">
    <property type="protein sequence ID" value="EMY33933.1"/>
    <property type="molecule type" value="Genomic_DNA"/>
</dbReference>
<gene>
    <name evidence="2" type="ORF">D477_012178</name>
</gene>
<evidence type="ECO:0008006" key="4">
    <source>
        <dbReference type="Google" id="ProtNLM"/>
    </source>
</evidence>
<comment type="caution">
    <text evidence="2">The sequence shown here is derived from an EMBL/GenBank/DDBJ whole genome shotgun (WGS) entry which is preliminary data.</text>
</comment>
<accession>N1V6Q6</accession>
<keyword evidence="3" id="KW-1185">Reference proteome</keyword>